<evidence type="ECO:0000259" key="2">
    <source>
        <dbReference type="Pfam" id="PF18545"/>
    </source>
</evidence>
<dbReference type="Proteomes" id="UP001596383">
    <property type="component" value="Unassembled WGS sequence"/>
</dbReference>
<dbReference type="EMBL" id="JBHSWV010000132">
    <property type="protein sequence ID" value="MFC6765195.1"/>
    <property type="molecule type" value="Genomic_DNA"/>
</dbReference>
<feature type="compositionally biased region" description="Polar residues" evidence="1">
    <location>
        <begin position="9"/>
        <end position="27"/>
    </location>
</feature>
<proteinExistence type="predicted"/>
<feature type="region of interest" description="Disordered" evidence="1">
    <location>
        <begin position="1"/>
        <end position="27"/>
    </location>
</feature>
<sequence>MEVRVMTDSPAQNTGTSSAPKQNSNRETTPIIAVVSAVADAAGTDPLELPPLSNAINPEAVNDLVDCRRSSGLESISFEYAGYDVVVSGTGDIQVTQSE</sequence>
<evidence type="ECO:0000313" key="3">
    <source>
        <dbReference type="EMBL" id="MFC6765195.1"/>
    </source>
</evidence>
<dbReference type="AlphaFoldDB" id="A0ABD5SIS1"/>
<dbReference type="Pfam" id="PF18545">
    <property type="entry name" value="HalOD1"/>
    <property type="match status" value="1"/>
</dbReference>
<gene>
    <name evidence="3" type="ORF">ACFQE6_09355</name>
</gene>
<dbReference type="InterPro" id="IPR040624">
    <property type="entry name" value="HalOD1"/>
</dbReference>
<evidence type="ECO:0000313" key="4">
    <source>
        <dbReference type="Proteomes" id="UP001596383"/>
    </source>
</evidence>
<evidence type="ECO:0000256" key="1">
    <source>
        <dbReference type="SAM" id="MobiDB-lite"/>
    </source>
</evidence>
<feature type="domain" description="Halobacterial output" evidence="2">
    <location>
        <begin position="28"/>
        <end position="97"/>
    </location>
</feature>
<keyword evidence="4" id="KW-1185">Reference proteome</keyword>
<accession>A0ABD5SIS1</accession>
<reference evidence="3 4" key="1">
    <citation type="journal article" date="2019" name="Int. J. Syst. Evol. Microbiol.">
        <title>The Global Catalogue of Microorganisms (GCM) 10K type strain sequencing project: providing services to taxonomists for standard genome sequencing and annotation.</title>
        <authorList>
            <consortium name="The Broad Institute Genomics Platform"/>
            <consortium name="The Broad Institute Genome Sequencing Center for Infectious Disease"/>
            <person name="Wu L."/>
            <person name="Ma J."/>
        </authorList>
    </citation>
    <scope>NUCLEOTIDE SEQUENCE [LARGE SCALE GENOMIC DNA]</scope>
    <source>
        <strain evidence="3 4">LMG 29247</strain>
    </source>
</reference>
<protein>
    <submittedName>
        <fullName evidence="3">HalOD1 output domain-containing protein</fullName>
    </submittedName>
</protein>
<name>A0ABD5SIS1_9EURY</name>
<organism evidence="3 4">
    <name type="scientific">Natrinema soli</name>
    <dbReference type="NCBI Taxonomy" id="1930624"/>
    <lineage>
        <taxon>Archaea</taxon>
        <taxon>Methanobacteriati</taxon>
        <taxon>Methanobacteriota</taxon>
        <taxon>Stenosarchaea group</taxon>
        <taxon>Halobacteria</taxon>
        <taxon>Halobacteriales</taxon>
        <taxon>Natrialbaceae</taxon>
        <taxon>Natrinema</taxon>
    </lineage>
</organism>
<comment type="caution">
    <text evidence="3">The sequence shown here is derived from an EMBL/GenBank/DDBJ whole genome shotgun (WGS) entry which is preliminary data.</text>
</comment>